<name>A0A7G6VT76_9SPHN</name>
<gene>
    <name evidence="2" type="ORF">H4O24_13670</name>
</gene>
<evidence type="ECO:0000313" key="2">
    <source>
        <dbReference type="EMBL" id="QNE04941.1"/>
    </source>
</evidence>
<dbReference type="InterPro" id="IPR019734">
    <property type="entry name" value="TPR_rpt"/>
</dbReference>
<evidence type="ECO:0000313" key="3">
    <source>
        <dbReference type="Proteomes" id="UP000515297"/>
    </source>
</evidence>
<dbReference type="SUPFAM" id="SSF48452">
    <property type="entry name" value="TPR-like"/>
    <property type="match status" value="1"/>
</dbReference>
<evidence type="ECO:0000256" key="1">
    <source>
        <dbReference type="PROSITE-ProRule" id="PRU00339"/>
    </source>
</evidence>
<feature type="repeat" description="TPR" evidence="1">
    <location>
        <begin position="527"/>
        <end position="560"/>
    </location>
</feature>
<reference evidence="2 3" key="1">
    <citation type="submission" date="2020-08" db="EMBL/GenBank/DDBJ databases">
        <authorList>
            <person name="Liu G."/>
            <person name="Sun C."/>
        </authorList>
    </citation>
    <scope>NUCLEOTIDE SEQUENCE [LARGE SCALE GENOMIC DNA]</scope>
    <source>
        <strain evidence="2 3">OT19</strain>
    </source>
</reference>
<protein>
    <submittedName>
        <fullName evidence="2">Tetratricopeptide repeat protein</fullName>
    </submittedName>
</protein>
<dbReference type="AlphaFoldDB" id="A0A7G6VT76"/>
<dbReference type="Gene3D" id="1.25.40.10">
    <property type="entry name" value="Tetratricopeptide repeat domain"/>
    <property type="match status" value="1"/>
</dbReference>
<dbReference type="SMART" id="SM00028">
    <property type="entry name" value="TPR"/>
    <property type="match status" value="3"/>
</dbReference>
<dbReference type="EMBL" id="CP060052">
    <property type="protein sequence ID" value="QNE04941.1"/>
    <property type="molecule type" value="Genomic_DNA"/>
</dbReference>
<dbReference type="InterPro" id="IPR011990">
    <property type="entry name" value="TPR-like_helical_dom_sf"/>
</dbReference>
<accession>A0A7G6VT76</accession>
<dbReference type="PANTHER" id="PTHR45588">
    <property type="entry name" value="TPR DOMAIN-CONTAINING PROTEIN"/>
    <property type="match status" value="1"/>
</dbReference>
<proteinExistence type="predicted"/>
<dbReference type="PANTHER" id="PTHR45588:SF1">
    <property type="entry name" value="WW DOMAIN-CONTAINING PROTEIN"/>
    <property type="match status" value="1"/>
</dbReference>
<dbReference type="Proteomes" id="UP000515297">
    <property type="component" value="Chromosome"/>
</dbReference>
<sequence length="605" mass="64644">MMEHRLALSAALLIAVGGSGGSATGSPDFGSSISGANEALSAQAMAALDPTRAGRLACRGLDASGSTLGDRLKLAEKMAQDGGDTAMGLYPGLAATDLPLGDIDPLARRYFEQGLALAYGFNHRAAIRSFRHAQRIDPDCTMCWWGEAMANGPNINAAMNDEQNRAALAALDKARSLSAGADPLVAALVEAQSRRYSADAASDRAALDADYADAMLALARQAPGSDDLAVLAAEAAMNTTPWNYWNLESGTARPRIPQAVALIETVMARTPRHPQAAHLYIHLLELPEPARAEAAADRLRHSRPAALGHLVHMPSHIYYRIGRYADSLAVNRDAVAADEAYLARAGGDPMVRFGYYPHNVHFLLTSAQMLGDVGTVASQAARLQSILDVDTGRALPWVQAIYAAPFFAQAQYGSAAAILALTDRAHPLDYVEAMRHYARAVAHAERGDEDGFAGELAALQGLAGSPGAASMEDDGFPAPLIIRLSAEVAQGRMAMKQGRAETAIGHFAAATEMQKAIPYMEPPYWYYPVSQSLGAAYFQAGRYEDARQAFRAALFKAPNSALALYGLARTERRLGHGPEAMAAEAAFDGLWLGDDRWLDMTRIRR</sequence>
<organism evidence="2 3">
    <name type="scientific">Croceicoccus marinus</name>
    <dbReference type="NCBI Taxonomy" id="450378"/>
    <lineage>
        <taxon>Bacteria</taxon>
        <taxon>Pseudomonadati</taxon>
        <taxon>Pseudomonadota</taxon>
        <taxon>Alphaproteobacteria</taxon>
        <taxon>Sphingomonadales</taxon>
        <taxon>Erythrobacteraceae</taxon>
        <taxon>Croceicoccus</taxon>
    </lineage>
</organism>
<dbReference type="Pfam" id="PF13428">
    <property type="entry name" value="TPR_14"/>
    <property type="match status" value="1"/>
</dbReference>
<keyword evidence="1" id="KW-0802">TPR repeat</keyword>
<dbReference type="PROSITE" id="PS50005">
    <property type="entry name" value="TPR"/>
    <property type="match status" value="1"/>
</dbReference>